<feature type="domain" description="AMP-binding enzyme C-terminal" evidence="4">
    <location>
        <begin position="421"/>
        <end position="495"/>
    </location>
</feature>
<dbReference type="Pfam" id="PF13193">
    <property type="entry name" value="AMP-binding_C"/>
    <property type="match status" value="1"/>
</dbReference>
<dbReference type="InterPro" id="IPR045851">
    <property type="entry name" value="AMP-bd_C_sf"/>
</dbReference>
<evidence type="ECO:0000313" key="5">
    <source>
        <dbReference type="EMBL" id="GGR25524.1"/>
    </source>
</evidence>
<dbReference type="Proteomes" id="UP000658320">
    <property type="component" value="Unassembled WGS sequence"/>
</dbReference>
<gene>
    <name evidence="5" type="ORF">GCM10010251_46860</name>
</gene>
<dbReference type="SUPFAM" id="SSF56801">
    <property type="entry name" value="Acetyl-CoA synthetase-like"/>
    <property type="match status" value="1"/>
</dbReference>
<dbReference type="EMBL" id="BMSX01000011">
    <property type="protein sequence ID" value="GGR25524.1"/>
    <property type="molecule type" value="Genomic_DNA"/>
</dbReference>
<dbReference type="CDD" id="cd12119">
    <property type="entry name" value="ttLC_FACS_AlkK_like"/>
    <property type="match status" value="1"/>
</dbReference>
<keyword evidence="6" id="KW-1185">Reference proteome</keyword>
<feature type="domain" description="AMP-dependent synthetase/ligase" evidence="3">
    <location>
        <begin position="7"/>
        <end position="370"/>
    </location>
</feature>
<dbReference type="GO" id="GO:0016877">
    <property type="term" value="F:ligase activity, forming carbon-sulfur bonds"/>
    <property type="evidence" value="ECO:0007669"/>
    <property type="project" value="UniProtKB-ARBA"/>
</dbReference>
<dbReference type="InterPro" id="IPR050237">
    <property type="entry name" value="ATP-dep_AMP-bd_enzyme"/>
</dbReference>
<evidence type="ECO:0000259" key="3">
    <source>
        <dbReference type="Pfam" id="PF00501"/>
    </source>
</evidence>
<proteinExistence type="inferred from homology"/>
<dbReference type="InterPro" id="IPR025110">
    <property type="entry name" value="AMP-bd_C"/>
</dbReference>
<evidence type="ECO:0000256" key="1">
    <source>
        <dbReference type="ARBA" id="ARBA00006432"/>
    </source>
</evidence>
<dbReference type="Gene3D" id="3.40.50.12780">
    <property type="entry name" value="N-terminal domain of ligase-like"/>
    <property type="match status" value="1"/>
</dbReference>
<comment type="caution">
    <text evidence="5">The sequence shown here is derived from an EMBL/GenBank/DDBJ whole genome shotgun (WGS) entry which is preliminary data.</text>
</comment>
<reference evidence="5" key="2">
    <citation type="submission" date="2020-09" db="EMBL/GenBank/DDBJ databases">
        <authorList>
            <person name="Sun Q."/>
            <person name="Ohkuma M."/>
        </authorList>
    </citation>
    <scope>NUCLEOTIDE SEQUENCE</scope>
    <source>
        <strain evidence="5">JCM 4346</strain>
    </source>
</reference>
<dbReference type="PANTHER" id="PTHR43767">
    <property type="entry name" value="LONG-CHAIN-FATTY-ACID--COA LIGASE"/>
    <property type="match status" value="1"/>
</dbReference>
<keyword evidence="2" id="KW-0436">Ligase</keyword>
<organism evidence="5 6">
    <name type="scientific">Streptomyces aurantiogriseus</name>
    <dbReference type="NCBI Taxonomy" id="66870"/>
    <lineage>
        <taxon>Bacteria</taxon>
        <taxon>Bacillati</taxon>
        <taxon>Actinomycetota</taxon>
        <taxon>Actinomycetes</taxon>
        <taxon>Kitasatosporales</taxon>
        <taxon>Streptomycetaceae</taxon>
        <taxon>Streptomyces</taxon>
    </lineage>
</organism>
<evidence type="ECO:0000259" key="4">
    <source>
        <dbReference type="Pfam" id="PF13193"/>
    </source>
</evidence>
<accession>A0A918CIF1</accession>
<dbReference type="InterPro" id="IPR000873">
    <property type="entry name" value="AMP-dep_synth/lig_dom"/>
</dbReference>
<dbReference type="NCBIfam" id="NF004837">
    <property type="entry name" value="PRK06187.1"/>
    <property type="match status" value="1"/>
</dbReference>
<reference evidence="5" key="1">
    <citation type="journal article" date="2014" name="Int. J. Syst. Evol. Microbiol.">
        <title>Complete genome sequence of Corynebacterium casei LMG S-19264T (=DSM 44701T), isolated from a smear-ripened cheese.</title>
        <authorList>
            <consortium name="US DOE Joint Genome Institute (JGI-PGF)"/>
            <person name="Walter F."/>
            <person name="Albersmeier A."/>
            <person name="Kalinowski J."/>
            <person name="Ruckert C."/>
        </authorList>
    </citation>
    <scope>NUCLEOTIDE SEQUENCE</scope>
    <source>
        <strain evidence="5">JCM 4346</strain>
    </source>
</reference>
<evidence type="ECO:0000313" key="6">
    <source>
        <dbReference type="Proteomes" id="UP000658320"/>
    </source>
</evidence>
<dbReference type="AlphaFoldDB" id="A0A918CIF1"/>
<dbReference type="Pfam" id="PF00501">
    <property type="entry name" value="AMP-binding"/>
    <property type="match status" value="1"/>
</dbReference>
<dbReference type="Gene3D" id="3.30.300.30">
    <property type="match status" value="1"/>
</dbReference>
<dbReference type="InterPro" id="IPR042099">
    <property type="entry name" value="ANL_N_sf"/>
</dbReference>
<sequence>MTAGQEGHSTTTYAETGRNAARLAGALRAIGVGEGDRVATFMWNNQQHVEAYFAVPAMGAVIHPLNVRLFPEQIVYTANHAEDQVVIVDHSLLPVFLPLLPGLRSVRHVIVNGPANVSVLDAPGVEVQSYEALLHGQPDSYAWPEVDERSAAAMCYTSGTTGDPKGVVYSHRSIYLHSMAASLPDVIALSREDLALAVVPQFHVLAWSLPYGAFLTGASLAMPDRFLAPEPLAAFIAAVRPTKGVGVPTVWGNLLRYLEAHPEIDISSMEEIVAGGSASPESMVRAYAERYGITLMQGWGMTETSPLGSFARPSAAAGVQKSIAHQTGQGRFCAQVEARLIDEHGDELPWDNTSVGELQVRGPWVTGSYYGEDTGTQDDRFSDGWLRTGDMGRISPDGCLTLTDRMKDVIKSGGEWISSVELENHLADHPAVLEACVIGVPDDKWGERPLACVVLADGPIEASELKNFLNDRIARWQLPERWVFLPSIAMTSTGKYDKKALREQYAQGALRVVMA</sequence>
<evidence type="ECO:0000256" key="2">
    <source>
        <dbReference type="ARBA" id="ARBA00022598"/>
    </source>
</evidence>
<dbReference type="PROSITE" id="PS00455">
    <property type="entry name" value="AMP_BINDING"/>
    <property type="match status" value="1"/>
</dbReference>
<name>A0A918CIF1_9ACTN</name>
<comment type="similarity">
    <text evidence="1">Belongs to the ATP-dependent AMP-binding enzyme family.</text>
</comment>
<dbReference type="PANTHER" id="PTHR43767:SF11">
    <property type="entry name" value="MEDIUM-CHAIN-FATTY-ACID--COA LIGASE"/>
    <property type="match status" value="1"/>
</dbReference>
<dbReference type="FunFam" id="3.30.300.30:FF:000008">
    <property type="entry name" value="2,3-dihydroxybenzoate-AMP ligase"/>
    <property type="match status" value="1"/>
</dbReference>
<dbReference type="InterPro" id="IPR020845">
    <property type="entry name" value="AMP-binding_CS"/>
</dbReference>
<protein>
    <submittedName>
        <fullName evidence="5">Fatty-acyl-CoA synthase</fullName>
    </submittedName>
</protein>